<protein>
    <recommendedName>
        <fullName evidence="1">Gypsy retrotransposon integrase-like protein 1</fullName>
    </recommendedName>
</protein>
<sequence>MPPPQTQSEVRFRFIPDYSERDQSDLISFYIAREELTVLDDRSLLLRGHLFNTEHLNSHEGHQGLVKTKQLLREKVWFPGKDRKVEQLISACIPCQASTVHNKHQLLQMSELPEAGIPKIRKSYNGPPFSSPANANFTTHLGIHYCKIAPYWPQANSRVERFMTTLK</sequence>
<dbReference type="PANTHER" id="PTHR37984:SF5">
    <property type="entry name" value="PROTEIN NYNRIN-LIKE"/>
    <property type="match status" value="1"/>
</dbReference>
<keyword evidence="4" id="KW-1185">Reference proteome</keyword>
<evidence type="ECO:0000313" key="4">
    <source>
        <dbReference type="Proteomes" id="UP001558613"/>
    </source>
</evidence>
<dbReference type="Gene3D" id="3.30.420.10">
    <property type="entry name" value="Ribonuclease H-like superfamily/Ribonuclease H"/>
    <property type="match status" value="1"/>
</dbReference>
<accession>A0ABR3LI26</accession>
<reference evidence="3 4" key="1">
    <citation type="submission" date="2023-09" db="EMBL/GenBank/DDBJ databases">
        <authorList>
            <person name="Wang M."/>
        </authorList>
    </citation>
    <scope>NUCLEOTIDE SEQUENCE [LARGE SCALE GENOMIC DNA]</scope>
    <source>
        <strain evidence="3">GT-2023</strain>
        <tissue evidence="3">Liver</tissue>
    </source>
</reference>
<dbReference type="Proteomes" id="UP001558613">
    <property type="component" value="Unassembled WGS sequence"/>
</dbReference>
<proteinExistence type="predicted"/>
<gene>
    <name evidence="3" type="ORF">QQF64_017237</name>
</gene>
<organism evidence="3 4">
    <name type="scientific">Cirrhinus molitorella</name>
    <name type="common">mud carp</name>
    <dbReference type="NCBI Taxonomy" id="172907"/>
    <lineage>
        <taxon>Eukaryota</taxon>
        <taxon>Metazoa</taxon>
        <taxon>Chordata</taxon>
        <taxon>Craniata</taxon>
        <taxon>Vertebrata</taxon>
        <taxon>Euteleostomi</taxon>
        <taxon>Actinopterygii</taxon>
        <taxon>Neopterygii</taxon>
        <taxon>Teleostei</taxon>
        <taxon>Ostariophysi</taxon>
        <taxon>Cypriniformes</taxon>
        <taxon>Cyprinidae</taxon>
        <taxon>Labeoninae</taxon>
        <taxon>Labeonini</taxon>
        <taxon>Cirrhinus</taxon>
    </lineage>
</organism>
<dbReference type="InterPro" id="IPR001584">
    <property type="entry name" value="Integrase_cat-core"/>
</dbReference>
<dbReference type="InterPro" id="IPR050951">
    <property type="entry name" value="Retrovirus_Pol_polyprotein"/>
</dbReference>
<dbReference type="SUPFAM" id="SSF53098">
    <property type="entry name" value="Ribonuclease H-like"/>
    <property type="match status" value="1"/>
</dbReference>
<feature type="domain" description="Integrase catalytic" evidence="2">
    <location>
        <begin position="105"/>
        <end position="167"/>
    </location>
</feature>
<dbReference type="PROSITE" id="PS50994">
    <property type="entry name" value="INTEGRASE"/>
    <property type="match status" value="1"/>
</dbReference>
<name>A0ABR3LI26_9TELE</name>
<dbReference type="InterPro" id="IPR036397">
    <property type="entry name" value="RNaseH_sf"/>
</dbReference>
<dbReference type="InterPro" id="IPR012337">
    <property type="entry name" value="RNaseH-like_sf"/>
</dbReference>
<dbReference type="Gene3D" id="1.10.340.70">
    <property type="match status" value="1"/>
</dbReference>
<dbReference type="EMBL" id="JAYMGO010000021">
    <property type="protein sequence ID" value="KAL1252544.1"/>
    <property type="molecule type" value="Genomic_DNA"/>
</dbReference>
<dbReference type="Pfam" id="PF17921">
    <property type="entry name" value="Integrase_H2C2"/>
    <property type="match status" value="1"/>
</dbReference>
<comment type="caution">
    <text evidence="3">The sequence shown here is derived from an EMBL/GenBank/DDBJ whole genome shotgun (WGS) entry which is preliminary data.</text>
</comment>
<dbReference type="PANTHER" id="PTHR37984">
    <property type="entry name" value="PROTEIN CBG26694"/>
    <property type="match status" value="1"/>
</dbReference>
<evidence type="ECO:0000256" key="1">
    <source>
        <dbReference type="ARBA" id="ARBA00039658"/>
    </source>
</evidence>
<evidence type="ECO:0000259" key="2">
    <source>
        <dbReference type="PROSITE" id="PS50994"/>
    </source>
</evidence>
<dbReference type="InterPro" id="IPR041588">
    <property type="entry name" value="Integrase_H2C2"/>
</dbReference>
<evidence type="ECO:0000313" key="3">
    <source>
        <dbReference type="EMBL" id="KAL1252544.1"/>
    </source>
</evidence>